<feature type="transmembrane region" description="Helical" evidence="14">
    <location>
        <begin position="21"/>
        <end position="43"/>
    </location>
</feature>
<name>A0A3G2S2X6_MALR7</name>
<dbReference type="AlphaFoldDB" id="A0A3G2S2X6"/>
<proteinExistence type="inferred from homology"/>
<comment type="similarity">
    <text evidence="3 14">Belongs to the very long-chain fatty acids dehydratase HACD family.</text>
</comment>
<dbReference type="VEuPathDB" id="FungiDB:DNF11_0548"/>
<keyword evidence="7 14" id="KW-0276">Fatty acid metabolism</keyword>
<dbReference type="Pfam" id="PF04387">
    <property type="entry name" value="PTPLA"/>
    <property type="match status" value="1"/>
</dbReference>
<keyword evidence="11 14" id="KW-0275">Fatty acid biosynthesis</keyword>
<comment type="function">
    <text evidence="14">Catalyzes the third of the four reactions of the long-chain fatty acids elongation cycle. This endoplasmic reticulum-bound enzymatic process, allows the addition of two carbons to the chain of long- and very long-chain fatty acids/VLCFAs per cycle. This enzyme catalyzes the dehydration of the 3-hydroxyacyl-CoA intermediate into trans-2,3-enoyl-CoA, within each cycle of fatty acid elongation. Thereby, it participates to the production of VLCFAs of different chain lengths that are involved in multiple biological processes as precursors of membrane lipids and lipid mediators.</text>
</comment>
<evidence type="ECO:0000256" key="9">
    <source>
        <dbReference type="ARBA" id="ARBA00023098"/>
    </source>
</evidence>
<dbReference type="GO" id="GO:0030148">
    <property type="term" value="P:sphingolipid biosynthetic process"/>
    <property type="evidence" value="ECO:0007669"/>
    <property type="project" value="TreeGrafter"/>
</dbReference>
<evidence type="ECO:0000256" key="5">
    <source>
        <dbReference type="ARBA" id="ARBA00022516"/>
    </source>
</evidence>
<organism evidence="15 16">
    <name type="scientific">Malassezia restricta (strain ATCC 96810 / NBRC 103918 / CBS 7877)</name>
    <name type="common">Seborrheic dermatitis infection agent</name>
    <dbReference type="NCBI Taxonomy" id="425264"/>
    <lineage>
        <taxon>Eukaryota</taxon>
        <taxon>Fungi</taxon>
        <taxon>Dikarya</taxon>
        <taxon>Basidiomycota</taxon>
        <taxon>Ustilaginomycotina</taxon>
        <taxon>Malasseziomycetes</taxon>
        <taxon>Malasseziales</taxon>
        <taxon>Malasseziaceae</taxon>
        <taxon>Malassezia</taxon>
    </lineage>
</organism>
<keyword evidence="9 14" id="KW-0443">Lipid metabolism</keyword>
<dbReference type="GO" id="GO:0030497">
    <property type="term" value="P:fatty acid elongation"/>
    <property type="evidence" value="ECO:0007669"/>
    <property type="project" value="TreeGrafter"/>
</dbReference>
<feature type="transmembrane region" description="Helical" evidence="14">
    <location>
        <begin position="229"/>
        <end position="247"/>
    </location>
</feature>
<keyword evidence="12 14" id="KW-0456">Lyase</keyword>
<keyword evidence="14" id="KW-0256">Endoplasmic reticulum</keyword>
<comment type="pathway">
    <text evidence="2 14">Lipid metabolism; fatty acid biosynthesis.</text>
</comment>
<feature type="transmembrane region" description="Helical" evidence="14">
    <location>
        <begin position="95"/>
        <end position="116"/>
    </location>
</feature>
<dbReference type="PANTHER" id="PTHR11035">
    <property type="entry name" value="VERY-LONG-CHAIN (3R)-3-HYDROXYACYL-COA DEHYDRATASE"/>
    <property type="match status" value="1"/>
</dbReference>
<evidence type="ECO:0000256" key="12">
    <source>
        <dbReference type="ARBA" id="ARBA00023239"/>
    </source>
</evidence>
<evidence type="ECO:0000256" key="10">
    <source>
        <dbReference type="ARBA" id="ARBA00023136"/>
    </source>
</evidence>
<dbReference type="GO" id="GO:0102158">
    <property type="term" value="F:very-long-chain (3R)-3-hydroxyacyl-CoA dehydratase activity"/>
    <property type="evidence" value="ECO:0007669"/>
    <property type="project" value="UniProtKB-EC"/>
</dbReference>
<dbReference type="Proteomes" id="UP000269793">
    <property type="component" value="Chromosome I"/>
</dbReference>
<keyword evidence="16" id="KW-1185">Reference proteome</keyword>
<dbReference type="OrthoDB" id="46988at2759"/>
<accession>A0A3G2S2X6</accession>
<reference evidence="15 16" key="1">
    <citation type="submission" date="2018-10" db="EMBL/GenBank/DDBJ databases">
        <title>Complete genome sequence of Malassezia restricta CBS 7877.</title>
        <authorList>
            <person name="Morand S.C."/>
            <person name="Bertignac M."/>
            <person name="Iltis A."/>
            <person name="Kolder I."/>
            <person name="Pirovano W."/>
            <person name="Jourdain R."/>
            <person name="Clavaud C."/>
        </authorList>
    </citation>
    <scope>NUCLEOTIDE SEQUENCE [LARGE SCALE GENOMIC DNA]</scope>
    <source>
        <strain evidence="15 16">CBS 7877</strain>
    </source>
</reference>
<evidence type="ECO:0000313" key="15">
    <source>
        <dbReference type="EMBL" id="AYO41498.1"/>
    </source>
</evidence>
<dbReference type="GO" id="GO:0042761">
    <property type="term" value="P:very long-chain fatty acid biosynthetic process"/>
    <property type="evidence" value="ECO:0007669"/>
    <property type="project" value="TreeGrafter"/>
</dbReference>
<dbReference type="EMBL" id="CP033148">
    <property type="protein sequence ID" value="AYO41498.1"/>
    <property type="molecule type" value="Genomic_DNA"/>
</dbReference>
<feature type="transmembrane region" description="Helical" evidence="14">
    <location>
        <begin position="184"/>
        <end position="209"/>
    </location>
</feature>
<evidence type="ECO:0000256" key="7">
    <source>
        <dbReference type="ARBA" id="ARBA00022832"/>
    </source>
</evidence>
<comment type="subcellular location">
    <subcellularLocation>
        <location evidence="14">Endoplasmic reticulum membrane</location>
        <topology evidence="14">Multi-pass membrane protein</topology>
    </subcellularLocation>
    <subcellularLocation>
        <location evidence="1">Membrane</location>
        <topology evidence="1">Multi-pass membrane protein</topology>
    </subcellularLocation>
</comment>
<evidence type="ECO:0000256" key="8">
    <source>
        <dbReference type="ARBA" id="ARBA00022989"/>
    </source>
</evidence>
<protein>
    <recommendedName>
        <fullName evidence="4 14">Very-long-chain (3R)-3-hydroxyacyl-CoA dehydratase</fullName>
        <ecNumber evidence="4 14">4.2.1.134</ecNumber>
    </recommendedName>
</protein>
<dbReference type="PANTHER" id="PTHR11035:SF3">
    <property type="entry name" value="VERY-LONG-CHAIN (3R)-3-HYDROXYACYL-COA DEHYDRATASE"/>
    <property type="match status" value="1"/>
</dbReference>
<dbReference type="GO" id="GO:0005789">
    <property type="term" value="C:endoplasmic reticulum membrane"/>
    <property type="evidence" value="ECO:0007669"/>
    <property type="project" value="UniProtKB-SubCell"/>
</dbReference>
<evidence type="ECO:0000256" key="6">
    <source>
        <dbReference type="ARBA" id="ARBA00022692"/>
    </source>
</evidence>
<evidence type="ECO:0000256" key="14">
    <source>
        <dbReference type="RuleBase" id="RU363109"/>
    </source>
</evidence>
<keyword evidence="8 14" id="KW-1133">Transmembrane helix</keyword>
<comment type="catalytic activity">
    <reaction evidence="13 14">
        <text>a very-long-chain (3R)-3-hydroxyacyl-CoA = a very-long-chain (2E)-enoyl-CoA + H2O</text>
        <dbReference type="Rhea" id="RHEA:45812"/>
        <dbReference type="ChEBI" id="CHEBI:15377"/>
        <dbReference type="ChEBI" id="CHEBI:83728"/>
        <dbReference type="ChEBI" id="CHEBI:85440"/>
        <dbReference type="EC" id="4.2.1.134"/>
    </reaction>
</comment>
<sequence length="289" mass="32869">MAAGTKRAQAPAKTYVTFYLVLYNLLSFVLWLRVFLGALLFLAQGSPSRRVVSGWFVDIMSRYAPNMLAAPPRDYSLHHPILAELLKRASSLHDYVAPLLLFTQSLAVLEVVHVAIGIVKSNLVLTTVQVISRLLIVWLVSEKYAASAYSPFYATLVLAWSLSEVARYPFYVNQLLNTPSFMALWARYSFFIVLYPIGVMSEVMLIWNSLPHDAPWPWQDASAWSLRDLVFLGTLVLYPPGLFMLYTKLLASRRKVLGTDFIGSKGREEMRKLQSAKYERLRTLHEKSK</sequence>
<dbReference type="UniPathway" id="UPA00094"/>
<dbReference type="STRING" id="425264.A0A3G2S2X6"/>
<gene>
    <name evidence="15" type="primary">PTPLA</name>
    <name evidence="15" type="ORF">DNF11_0548</name>
</gene>
<evidence type="ECO:0000256" key="13">
    <source>
        <dbReference type="ARBA" id="ARBA00036671"/>
    </source>
</evidence>
<evidence type="ECO:0000256" key="2">
    <source>
        <dbReference type="ARBA" id="ARBA00005194"/>
    </source>
</evidence>
<keyword evidence="5 14" id="KW-0444">Lipid biosynthesis</keyword>
<dbReference type="EC" id="4.2.1.134" evidence="4 14"/>
<keyword evidence="6 14" id="KW-0812">Transmembrane</keyword>
<evidence type="ECO:0000256" key="11">
    <source>
        <dbReference type="ARBA" id="ARBA00023160"/>
    </source>
</evidence>
<evidence type="ECO:0000256" key="4">
    <source>
        <dbReference type="ARBA" id="ARBA00013122"/>
    </source>
</evidence>
<evidence type="ECO:0000313" key="16">
    <source>
        <dbReference type="Proteomes" id="UP000269793"/>
    </source>
</evidence>
<dbReference type="InterPro" id="IPR007482">
    <property type="entry name" value="Tyr_Pase-like_PTPLA"/>
</dbReference>
<evidence type="ECO:0000256" key="1">
    <source>
        <dbReference type="ARBA" id="ARBA00004141"/>
    </source>
</evidence>
<evidence type="ECO:0000256" key="3">
    <source>
        <dbReference type="ARBA" id="ARBA00007811"/>
    </source>
</evidence>
<comment type="caution">
    <text evidence="14">Lacks conserved residue(s) required for the propagation of feature annotation.</text>
</comment>
<keyword evidence="10 14" id="KW-0472">Membrane</keyword>